<gene>
    <name evidence="2" type="ORF">GCM10022268_17780</name>
</gene>
<dbReference type="SUPFAM" id="SSF53955">
    <property type="entry name" value="Lysozyme-like"/>
    <property type="match status" value="1"/>
</dbReference>
<evidence type="ECO:0008006" key="4">
    <source>
        <dbReference type="Google" id="ProtNLM"/>
    </source>
</evidence>
<accession>A0ABP7DU06</accession>
<sequence length="220" mass="24147">MKHHVVRRGESLSATGCAGRTVPVPTVRPAASASAPSAPSGGPGDAVAGEVTEAQLRAIMPEAGGQIGRFIWPLNTAMRVHGINTNERRAAFLAQISVESGQLRNVEENLNYSPPRLRVVWPRRFPTAEAAAPYARNPEALGDHVYADRLGNGDERSGNGYRYRYRYRGRGLLQTTGRYNYRVARFENDPNALARPVTADSADLFWTTTDLNWRTATVLD</sequence>
<evidence type="ECO:0000256" key="1">
    <source>
        <dbReference type="SAM" id="MobiDB-lite"/>
    </source>
</evidence>
<feature type="region of interest" description="Disordered" evidence="1">
    <location>
        <begin position="28"/>
        <end position="47"/>
    </location>
</feature>
<evidence type="ECO:0000313" key="3">
    <source>
        <dbReference type="Proteomes" id="UP001500523"/>
    </source>
</evidence>
<proteinExistence type="predicted"/>
<name>A0ABP7DU06_9SPHN</name>
<dbReference type="Gene3D" id="1.10.530.10">
    <property type="match status" value="1"/>
</dbReference>
<keyword evidence="3" id="KW-1185">Reference proteome</keyword>
<reference evidence="3" key="1">
    <citation type="journal article" date="2019" name="Int. J. Syst. Evol. Microbiol.">
        <title>The Global Catalogue of Microorganisms (GCM) 10K type strain sequencing project: providing services to taxonomists for standard genome sequencing and annotation.</title>
        <authorList>
            <consortium name="The Broad Institute Genomics Platform"/>
            <consortium name="The Broad Institute Genome Sequencing Center for Infectious Disease"/>
            <person name="Wu L."/>
            <person name="Ma J."/>
        </authorList>
    </citation>
    <scope>NUCLEOTIDE SEQUENCE [LARGE SCALE GENOMIC DNA]</scope>
    <source>
        <strain evidence="3">JCM 17498</strain>
    </source>
</reference>
<dbReference type="Proteomes" id="UP001500523">
    <property type="component" value="Unassembled WGS sequence"/>
</dbReference>
<dbReference type="InterPro" id="IPR023346">
    <property type="entry name" value="Lysozyme-like_dom_sf"/>
</dbReference>
<evidence type="ECO:0000313" key="2">
    <source>
        <dbReference type="EMBL" id="GAA3708908.1"/>
    </source>
</evidence>
<comment type="caution">
    <text evidence="2">The sequence shown here is derived from an EMBL/GenBank/DDBJ whole genome shotgun (WGS) entry which is preliminary data.</text>
</comment>
<dbReference type="EMBL" id="BAABBF010000003">
    <property type="protein sequence ID" value="GAA3708908.1"/>
    <property type="molecule type" value="Genomic_DNA"/>
</dbReference>
<feature type="region of interest" description="Disordered" evidence="1">
    <location>
        <begin position="1"/>
        <end position="23"/>
    </location>
</feature>
<protein>
    <recommendedName>
        <fullName evidence="4">Chitinase</fullName>
    </recommendedName>
</protein>
<organism evidence="2 3">
    <name type="scientific">Sphingomonas cynarae</name>
    <dbReference type="NCBI Taxonomy" id="930197"/>
    <lineage>
        <taxon>Bacteria</taxon>
        <taxon>Pseudomonadati</taxon>
        <taxon>Pseudomonadota</taxon>
        <taxon>Alphaproteobacteria</taxon>
        <taxon>Sphingomonadales</taxon>
        <taxon>Sphingomonadaceae</taxon>
        <taxon>Sphingomonas</taxon>
    </lineage>
</organism>